<reference evidence="2 3" key="1">
    <citation type="submission" date="2021-05" db="EMBL/GenBank/DDBJ databases">
        <title>Novel Bacillus species.</title>
        <authorList>
            <person name="Liu G."/>
        </authorList>
    </citation>
    <scope>NUCLEOTIDE SEQUENCE [LARGE SCALE GENOMIC DNA]</scope>
    <source>
        <strain evidence="2 3">FJAT-49732</strain>
    </source>
</reference>
<dbReference type="InterPro" id="IPR036444">
    <property type="entry name" value="PLipase_A2_dom_sf"/>
</dbReference>
<dbReference type="RefSeq" id="WP_213111546.1">
    <property type="nucleotide sequence ID" value="NZ_JAGYPJ010000001.1"/>
</dbReference>
<evidence type="ECO:0000259" key="1">
    <source>
        <dbReference type="Pfam" id="PF08398"/>
    </source>
</evidence>
<dbReference type="SUPFAM" id="SSF48619">
    <property type="entry name" value="Phospholipase A2, PLA2"/>
    <property type="match status" value="1"/>
</dbReference>
<dbReference type="Proteomes" id="UP000682713">
    <property type="component" value="Unassembled WGS sequence"/>
</dbReference>
<gene>
    <name evidence="2" type="ORF">KHA93_15395</name>
</gene>
<organism evidence="2 3">
    <name type="scientific">Lederbergia citrisecunda</name>
    <dbReference type="NCBI Taxonomy" id="2833583"/>
    <lineage>
        <taxon>Bacteria</taxon>
        <taxon>Bacillati</taxon>
        <taxon>Bacillota</taxon>
        <taxon>Bacilli</taxon>
        <taxon>Bacillales</taxon>
        <taxon>Bacillaceae</taxon>
        <taxon>Lederbergia</taxon>
    </lineage>
</organism>
<dbReference type="GO" id="GO:0006644">
    <property type="term" value="P:phospholipid metabolic process"/>
    <property type="evidence" value="ECO:0007669"/>
    <property type="project" value="InterPro"/>
</dbReference>
<dbReference type="Gene3D" id="1.20.90.10">
    <property type="entry name" value="Phospholipase A2 domain"/>
    <property type="match status" value="1"/>
</dbReference>
<accession>A0A942TRW7</accession>
<keyword evidence="3" id="KW-1185">Reference proteome</keyword>
<feature type="domain" description="Phospholipase A2-like" evidence="1">
    <location>
        <begin position="13"/>
        <end position="51"/>
    </location>
</feature>
<dbReference type="GO" id="GO:0050482">
    <property type="term" value="P:arachidonate secretion"/>
    <property type="evidence" value="ECO:0007669"/>
    <property type="project" value="InterPro"/>
</dbReference>
<evidence type="ECO:0000313" key="3">
    <source>
        <dbReference type="Proteomes" id="UP000682713"/>
    </source>
</evidence>
<comment type="caution">
    <text evidence="2">The sequence shown here is derived from an EMBL/GenBank/DDBJ whole genome shotgun (WGS) entry which is preliminary data.</text>
</comment>
<proteinExistence type="predicted"/>
<protein>
    <submittedName>
        <fullName evidence="2">Phospholipase</fullName>
    </submittedName>
</protein>
<dbReference type="Pfam" id="PF08398">
    <property type="entry name" value="Phospholip_A2_4"/>
    <property type="match status" value="1"/>
</dbReference>
<dbReference type="InterPro" id="IPR013607">
    <property type="entry name" value="Phospholipase_A2-like"/>
</dbReference>
<dbReference type="AlphaFoldDB" id="A0A942TRW7"/>
<sequence length="95" mass="11115">MTRKRYRRRLRICVLPGYRWCGPGCSGPGAPINEVDAACKAHDECYQRYGSSCDCDRAFLRRLRSIKNPHTRTGRHASLLYEYMKFQILFHCDTL</sequence>
<dbReference type="GO" id="GO:0004623">
    <property type="term" value="F:phospholipase A2 activity"/>
    <property type="evidence" value="ECO:0007669"/>
    <property type="project" value="InterPro"/>
</dbReference>
<name>A0A942TRW7_9BACI</name>
<dbReference type="EMBL" id="JAGYPJ010000001">
    <property type="protein sequence ID" value="MBS4201022.1"/>
    <property type="molecule type" value="Genomic_DNA"/>
</dbReference>
<dbReference type="GO" id="GO:0005198">
    <property type="term" value="F:structural molecule activity"/>
    <property type="evidence" value="ECO:0007669"/>
    <property type="project" value="InterPro"/>
</dbReference>
<evidence type="ECO:0000313" key="2">
    <source>
        <dbReference type="EMBL" id="MBS4201022.1"/>
    </source>
</evidence>